<feature type="chain" id="PRO_5002137070" evidence="1">
    <location>
        <begin position="19"/>
        <end position="114"/>
    </location>
</feature>
<reference evidence="2 3" key="1">
    <citation type="submission" date="2014-12" db="EMBL/GenBank/DDBJ databases">
        <title>Draft Genome Sequence of Pseudoalteromonas luteoviolacea HI1.</title>
        <authorList>
            <person name="Asahina A.Y."/>
            <person name="Hadfield M.G."/>
        </authorList>
    </citation>
    <scope>NUCLEOTIDE SEQUENCE [LARGE SCALE GENOMIC DNA]</scope>
    <source>
        <strain evidence="2 3">HI1</strain>
    </source>
</reference>
<dbReference type="EMBL" id="JWIC01000003">
    <property type="protein sequence ID" value="KID58807.1"/>
    <property type="molecule type" value="Genomic_DNA"/>
</dbReference>
<sequence length="114" mass="12581">MKKSLITFLLFSSMSAMSAVGDRVTTQAQLVDELRVQQHESDAYYYVKPVGNDWLAKDCPAAQYAYIKESEAGAKMIMSMVISSKIAQKPVKFNGVCGDISGNLGYIKITDIFL</sequence>
<gene>
    <name evidence="2" type="ORF">JF50_02825</name>
</gene>
<dbReference type="RefSeq" id="WP_039607976.1">
    <property type="nucleotide sequence ID" value="NZ_JWIC01000003.1"/>
</dbReference>
<comment type="caution">
    <text evidence="2">The sequence shown here is derived from an EMBL/GenBank/DDBJ whole genome shotgun (WGS) entry which is preliminary data.</text>
</comment>
<feature type="signal peptide" evidence="1">
    <location>
        <begin position="1"/>
        <end position="18"/>
    </location>
</feature>
<evidence type="ECO:0000313" key="3">
    <source>
        <dbReference type="Proteomes" id="UP000031327"/>
    </source>
</evidence>
<proteinExistence type="predicted"/>
<dbReference type="Proteomes" id="UP000031327">
    <property type="component" value="Unassembled WGS sequence"/>
</dbReference>
<evidence type="ECO:0000313" key="2">
    <source>
        <dbReference type="EMBL" id="KID58807.1"/>
    </source>
</evidence>
<protein>
    <submittedName>
        <fullName evidence="2">Uncharacterized protein</fullName>
    </submittedName>
</protein>
<name>A0A0C1QV07_9GAMM</name>
<keyword evidence="1" id="KW-0732">Signal</keyword>
<accession>A0A0C1QV07</accession>
<dbReference type="AlphaFoldDB" id="A0A0C1QV07"/>
<evidence type="ECO:0000256" key="1">
    <source>
        <dbReference type="SAM" id="SignalP"/>
    </source>
</evidence>
<dbReference type="OrthoDB" id="6303361at2"/>
<organism evidence="2 3">
    <name type="scientific">Pseudoalteromonas luteoviolacea</name>
    <dbReference type="NCBI Taxonomy" id="43657"/>
    <lineage>
        <taxon>Bacteria</taxon>
        <taxon>Pseudomonadati</taxon>
        <taxon>Pseudomonadota</taxon>
        <taxon>Gammaproteobacteria</taxon>
        <taxon>Alteromonadales</taxon>
        <taxon>Pseudoalteromonadaceae</taxon>
        <taxon>Pseudoalteromonas</taxon>
    </lineage>
</organism>